<evidence type="ECO:0000313" key="3">
    <source>
        <dbReference type="Proteomes" id="UP000324897"/>
    </source>
</evidence>
<proteinExistence type="predicted"/>
<dbReference type="InterPro" id="IPR004158">
    <property type="entry name" value="DUF247_pln"/>
</dbReference>
<comment type="caution">
    <text evidence="2">The sequence shown here is derived from an EMBL/GenBank/DDBJ whole genome shotgun (WGS) entry which is preliminary data.</text>
</comment>
<organism evidence="2 3">
    <name type="scientific">Eragrostis curvula</name>
    <name type="common">weeping love grass</name>
    <dbReference type="NCBI Taxonomy" id="38414"/>
    <lineage>
        <taxon>Eukaryota</taxon>
        <taxon>Viridiplantae</taxon>
        <taxon>Streptophyta</taxon>
        <taxon>Embryophyta</taxon>
        <taxon>Tracheophyta</taxon>
        <taxon>Spermatophyta</taxon>
        <taxon>Magnoliopsida</taxon>
        <taxon>Liliopsida</taxon>
        <taxon>Poales</taxon>
        <taxon>Poaceae</taxon>
        <taxon>PACMAD clade</taxon>
        <taxon>Chloridoideae</taxon>
        <taxon>Eragrostideae</taxon>
        <taxon>Eragrostidinae</taxon>
        <taxon>Eragrostis</taxon>
    </lineage>
</organism>
<sequence>MDAATSCDTTVDFVHVSIPLSAQETILADLEDRMSKATKRLLDEDEQGGRIPMGPIRIHRFPQGLRGIGGGDDRYVVPSVVAIGPYHHGRPHLQEMEVVKHAAADRFCSRSGCQLEKVYTKIASISDMARFCYAPGDGALARFSDDQFATMMFVDGCFLLEFIDSRFLGSQYSSRPGILRDIFLLENQIPWLVLEALMEFVPNINICRFVADMGEKYFFPKKEKKYQLCEEDQFTEESDPGGDMPPHLHLLGLLWFNQIRSMLDPKLRYDDMSSSSSSLSISAAELAQVGLKLTASKASRFGDMRVKAKTFYGELSLSPVFLNDVSACWLVNMAALEARMNAGSWENSDDRAAISSYMSVLAMLMDRKEDVHKLRRRGVLRSIFSNTQTLAFFKGLGRRLEPGHRFFITMNEIDRYMTKRTVRIAVHRFVYNNYRTVAKVLSITGVLFAVFKALLQINPHPHN</sequence>
<dbReference type="Pfam" id="PF03140">
    <property type="entry name" value="DUF247"/>
    <property type="match status" value="1"/>
</dbReference>
<dbReference type="AlphaFoldDB" id="A0A5J9SCW4"/>
<feature type="non-terminal residue" evidence="2">
    <location>
        <position position="1"/>
    </location>
</feature>
<keyword evidence="1" id="KW-0175">Coiled coil</keyword>
<keyword evidence="3" id="KW-1185">Reference proteome</keyword>
<dbReference type="EMBL" id="RWGY01001135">
    <property type="protein sequence ID" value="TVT96708.1"/>
    <property type="molecule type" value="Genomic_DNA"/>
</dbReference>
<dbReference type="Proteomes" id="UP000324897">
    <property type="component" value="Unassembled WGS sequence"/>
</dbReference>
<protein>
    <submittedName>
        <fullName evidence="2">Uncharacterized protein</fullName>
    </submittedName>
</protein>
<dbReference type="PANTHER" id="PTHR31549">
    <property type="entry name" value="PROTEIN, PUTATIVE (DUF247)-RELATED-RELATED"/>
    <property type="match status" value="1"/>
</dbReference>
<reference evidence="2 3" key="1">
    <citation type="journal article" date="2019" name="Sci. Rep.">
        <title>A high-quality genome of Eragrostis curvula grass provides insights into Poaceae evolution and supports new strategies to enhance forage quality.</title>
        <authorList>
            <person name="Carballo J."/>
            <person name="Santos B.A.C.M."/>
            <person name="Zappacosta D."/>
            <person name="Garbus I."/>
            <person name="Selva J.P."/>
            <person name="Gallo C.A."/>
            <person name="Diaz A."/>
            <person name="Albertini E."/>
            <person name="Caccamo M."/>
            <person name="Echenique V."/>
        </authorList>
    </citation>
    <scope>NUCLEOTIDE SEQUENCE [LARGE SCALE GENOMIC DNA]</scope>
    <source>
        <strain evidence="3">cv. Victoria</strain>
        <tissue evidence="2">Leaf</tissue>
    </source>
</reference>
<dbReference type="OrthoDB" id="1849062at2759"/>
<dbReference type="PANTHER" id="PTHR31549:SF244">
    <property type="entry name" value="OS08G0121500 PROTEIN"/>
    <property type="match status" value="1"/>
</dbReference>
<gene>
    <name evidence="2" type="ORF">EJB05_58065</name>
</gene>
<accession>A0A5J9SCW4</accession>
<name>A0A5J9SCW4_9POAL</name>
<evidence type="ECO:0000256" key="1">
    <source>
        <dbReference type="SAM" id="Coils"/>
    </source>
</evidence>
<evidence type="ECO:0000313" key="2">
    <source>
        <dbReference type="EMBL" id="TVT96708.1"/>
    </source>
</evidence>
<dbReference type="Gramene" id="TVT96708">
    <property type="protein sequence ID" value="TVT96708"/>
    <property type="gene ID" value="EJB05_58065"/>
</dbReference>
<feature type="coiled-coil region" evidence="1">
    <location>
        <begin position="20"/>
        <end position="47"/>
    </location>
</feature>